<comment type="caution">
    <text evidence="1">The sequence shown here is derived from an EMBL/GenBank/DDBJ whole genome shotgun (WGS) entry which is preliminary data.</text>
</comment>
<evidence type="ECO:0000313" key="2">
    <source>
        <dbReference type="Proteomes" id="UP000838756"/>
    </source>
</evidence>
<name>A0A8S4QSW5_9NEOP</name>
<proteinExistence type="predicted"/>
<keyword evidence="2" id="KW-1185">Reference proteome</keyword>
<sequence>MGLWSSLCHEQAEEEDDDIKFCGCARSCRIIHSSGANPESGSNVIVALTMCVLLAVEEFLVGSQPCLMPSNAY</sequence>
<reference evidence="1" key="1">
    <citation type="submission" date="2022-03" db="EMBL/GenBank/DDBJ databases">
        <authorList>
            <person name="Lindestad O."/>
        </authorList>
    </citation>
    <scope>NUCLEOTIDE SEQUENCE</scope>
</reference>
<protein>
    <submittedName>
        <fullName evidence="1">Jg2225 protein</fullName>
    </submittedName>
</protein>
<evidence type="ECO:0000313" key="1">
    <source>
        <dbReference type="EMBL" id="CAH2218055.1"/>
    </source>
</evidence>
<dbReference type="AlphaFoldDB" id="A0A8S4QSW5"/>
<gene>
    <name evidence="1" type="primary">jg2225</name>
    <name evidence="1" type="ORF">PAEG_LOCUS5930</name>
</gene>
<organism evidence="1 2">
    <name type="scientific">Pararge aegeria aegeria</name>
    <dbReference type="NCBI Taxonomy" id="348720"/>
    <lineage>
        <taxon>Eukaryota</taxon>
        <taxon>Metazoa</taxon>
        <taxon>Ecdysozoa</taxon>
        <taxon>Arthropoda</taxon>
        <taxon>Hexapoda</taxon>
        <taxon>Insecta</taxon>
        <taxon>Pterygota</taxon>
        <taxon>Neoptera</taxon>
        <taxon>Endopterygota</taxon>
        <taxon>Lepidoptera</taxon>
        <taxon>Glossata</taxon>
        <taxon>Ditrysia</taxon>
        <taxon>Papilionoidea</taxon>
        <taxon>Nymphalidae</taxon>
        <taxon>Satyrinae</taxon>
        <taxon>Satyrini</taxon>
        <taxon>Parargina</taxon>
        <taxon>Pararge</taxon>
    </lineage>
</organism>
<dbReference type="Proteomes" id="UP000838756">
    <property type="component" value="Unassembled WGS sequence"/>
</dbReference>
<accession>A0A8S4QSW5</accession>
<dbReference type="EMBL" id="CAKXAJ010019008">
    <property type="protein sequence ID" value="CAH2218055.1"/>
    <property type="molecule type" value="Genomic_DNA"/>
</dbReference>